<sequence>MTYGLPFPFDPGALCLELLPTGGSVRYPQFESLHNPADLRAWAAESRLGPGLEITVEERELAAAHALRAALWSLAGARARETAFAPEPLAVVNTAAAAPPLTSRLLPDGTRAWSAGATASALLSTVARDAIDLFTGPYADRIRVCGADSCALLFVDTSRAGRRRWCSMERCGNRNKVRTHRARK</sequence>
<reference evidence="2 3" key="1">
    <citation type="submission" date="2023-05" db="EMBL/GenBank/DDBJ databases">
        <title>Draft genome sequence of Streptomyces sp. B-S-A8 isolated from a cave soil in Thailand.</title>
        <authorList>
            <person name="Chamroensaksri N."/>
            <person name="Muangham S."/>
        </authorList>
    </citation>
    <scope>NUCLEOTIDE SEQUENCE [LARGE SCALE GENOMIC DNA]</scope>
    <source>
        <strain evidence="2 3">B-S-A8</strain>
    </source>
</reference>
<dbReference type="EMBL" id="JASCIR010000003">
    <property type="protein sequence ID" value="MDI3385823.1"/>
    <property type="molecule type" value="Genomic_DNA"/>
</dbReference>
<dbReference type="InterPro" id="IPR010852">
    <property type="entry name" value="ABATE"/>
</dbReference>
<dbReference type="RefSeq" id="WP_282511259.1">
    <property type="nucleotide sequence ID" value="NZ_JASCIR010000003.1"/>
</dbReference>
<feature type="domain" description="Zinc finger CGNR" evidence="1">
    <location>
        <begin position="141"/>
        <end position="184"/>
    </location>
</feature>
<dbReference type="PANTHER" id="PTHR35525">
    <property type="entry name" value="BLL6575 PROTEIN"/>
    <property type="match status" value="1"/>
</dbReference>
<organism evidence="2 3">
    <name type="scientific">Streptomyces solicavernae</name>
    <dbReference type="NCBI Taxonomy" id="3043614"/>
    <lineage>
        <taxon>Bacteria</taxon>
        <taxon>Bacillati</taxon>
        <taxon>Actinomycetota</taxon>
        <taxon>Actinomycetes</taxon>
        <taxon>Kitasatosporales</taxon>
        <taxon>Streptomycetaceae</taxon>
        <taxon>Streptomyces</taxon>
    </lineage>
</organism>
<dbReference type="Pfam" id="PF07336">
    <property type="entry name" value="ABATE"/>
    <property type="match status" value="1"/>
</dbReference>
<accession>A0ABT6RPZ0</accession>
<gene>
    <name evidence="2" type="ORF">QIS99_06270</name>
</gene>
<dbReference type="PANTHER" id="PTHR35525:SF3">
    <property type="entry name" value="BLL6575 PROTEIN"/>
    <property type="match status" value="1"/>
</dbReference>
<protein>
    <submittedName>
        <fullName evidence="2">CGNR zinc finger domain-containing protein</fullName>
    </submittedName>
</protein>
<keyword evidence="3" id="KW-1185">Reference proteome</keyword>
<dbReference type="Proteomes" id="UP001224661">
    <property type="component" value="Unassembled WGS sequence"/>
</dbReference>
<name>A0ABT6RPZ0_9ACTN</name>
<dbReference type="InterPro" id="IPR021005">
    <property type="entry name" value="Znf_CGNR"/>
</dbReference>
<dbReference type="Pfam" id="PF11706">
    <property type="entry name" value="zf-CGNR"/>
    <property type="match status" value="1"/>
</dbReference>
<comment type="caution">
    <text evidence="2">The sequence shown here is derived from an EMBL/GenBank/DDBJ whole genome shotgun (WGS) entry which is preliminary data.</text>
</comment>
<dbReference type="SUPFAM" id="SSF160904">
    <property type="entry name" value="Jann2411-like"/>
    <property type="match status" value="1"/>
</dbReference>
<dbReference type="InterPro" id="IPR023286">
    <property type="entry name" value="ABATE_dom_sf"/>
</dbReference>
<dbReference type="Gene3D" id="1.10.3300.10">
    <property type="entry name" value="Jann2411-like domain"/>
    <property type="match status" value="1"/>
</dbReference>
<evidence type="ECO:0000313" key="2">
    <source>
        <dbReference type="EMBL" id="MDI3385823.1"/>
    </source>
</evidence>
<evidence type="ECO:0000313" key="3">
    <source>
        <dbReference type="Proteomes" id="UP001224661"/>
    </source>
</evidence>
<proteinExistence type="predicted"/>
<evidence type="ECO:0000259" key="1">
    <source>
        <dbReference type="Pfam" id="PF11706"/>
    </source>
</evidence>